<dbReference type="GO" id="GO:0005096">
    <property type="term" value="F:GTPase activator activity"/>
    <property type="evidence" value="ECO:0007669"/>
    <property type="project" value="InterPro"/>
</dbReference>
<dbReference type="PANTHER" id="PTHR21344:SF1">
    <property type="entry name" value="RAL GTPASE-ACTIVATING PROTEIN SUBUNIT BETA"/>
    <property type="match status" value="1"/>
</dbReference>
<dbReference type="InterPro" id="IPR046859">
    <property type="entry name" value="RGPA/RALGAPB_N"/>
</dbReference>
<keyword evidence="3" id="KW-1185">Reference proteome</keyword>
<accession>A0A3S5AEJ8</accession>
<comment type="caution">
    <text evidence="2">The sequence shown here is derived from an EMBL/GenBank/DDBJ whole genome shotgun (WGS) entry which is preliminary data.</text>
</comment>
<sequence>MANTISDRAVSMLITVWMRACHACFPRPSAWASLAEAVRSWRHREQLIGHWVSLITGLTGQLCANLHLAGGPQQQAAMPWSPCLPGM</sequence>
<feature type="domain" description="Ral GTPase-activating protein subunit alpha/beta N-terminal" evidence="1">
    <location>
        <begin position="1"/>
        <end position="66"/>
    </location>
</feature>
<dbReference type="EMBL" id="CAAALY010053962">
    <property type="protein sequence ID" value="VEL21957.1"/>
    <property type="molecule type" value="Genomic_DNA"/>
</dbReference>
<dbReference type="Proteomes" id="UP000784294">
    <property type="component" value="Unassembled WGS sequence"/>
</dbReference>
<name>A0A3S5AEJ8_9PLAT</name>
<dbReference type="InterPro" id="IPR039930">
    <property type="entry name" value="RALGAPB"/>
</dbReference>
<gene>
    <name evidence="2" type="ORF">PXEA_LOCUS15397</name>
</gene>
<dbReference type="PANTHER" id="PTHR21344">
    <property type="entry name" value="RAL GTPASE-ACTIVATING PROTEIN SUBUNIT BETA"/>
    <property type="match status" value="1"/>
</dbReference>
<reference evidence="2" key="1">
    <citation type="submission" date="2018-11" db="EMBL/GenBank/DDBJ databases">
        <authorList>
            <consortium name="Pathogen Informatics"/>
        </authorList>
    </citation>
    <scope>NUCLEOTIDE SEQUENCE</scope>
</reference>
<proteinExistence type="predicted"/>
<protein>
    <recommendedName>
        <fullName evidence="1">Ral GTPase-activating protein subunit alpha/beta N-terminal domain-containing protein</fullName>
    </recommendedName>
</protein>
<evidence type="ECO:0000313" key="3">
    <source>
        <dbReference type="Proteomes" id="UP000784294"/>
    </source>
</evidence>
<organism evidence="2 3">
    <name type="scientific">Protopolystoma xenopodis</name>
    <dbReference type="NCBI Taxonomy" id="117903"/>
    <lineage>
        <taxon>Eukaryota</taxon>
        <taxon>Metazoa</taxon>
        <taxon>Spiralia</taxon>
        <taxon>Lophotrochozoa</taxon>
        <taxon>Platyhelminthes</taxon>
        <taxon>Monogenea</taxon>
        <taxon>Polyopisthocotylea</taxon>
        <taxon>Polystomatidea</taxon>
        <taxon>Polystomatidae</taxon>
        <taxon>Protopolystoma</taxon>
    </lineage>
</organism>
<dbReference type="AlphaFoldDB" id="A0A3S5AEJ8"/>
<evidence type="ECO:0000259" key="1">
    <source>
        <dbReference type="Pfam" id="PF20412"/>
    </source>
</evidence>
<evidence type="ECO:0000313" key="2">
    <source>
        <dbReference type="EMBL" id="VEL21957.1"/>
    </source>
</evidence>
<dbReference type="Pfam" id="PF20412">
    <property type="entry name" value="RALGAPB_N"/>
    <property type="match status" value="1"/>
</dbReference>